<evidence type="ECO:0000313" key="1">
    <source>
        <dbReference type="EMBL" id="SMF96125.1"/>
    </source>
</evidence>
<dbReference type="Proteomes" id="UP000192923">
    <property type="component" value="Unassembled WGS sequence"/>
</dbReference>
<organism evidence="1 2">
    <name type="scientific">Methylomagnum ishizawai</name>
    <dbReference type="NCBI Taxonomy" id="1760988"/>
    <lineage>
        <taxon>Bacteria</taxon>
        <taxon>Pseudomonadati</taxon>
        <taxon>Pseudomonadota</taxon>
        <taxon>Gammaproteobacteria</taxon>
        <taxon>Methylococcales</taxon>
        <taxon>Methylococcaceae</taxon>
        <taxon>Methylomagnum</taxon>
    </lineage>
</organism>
<dbReference type="RefSeq" id="WP_085214931.1">
    <property type="nucleotide sequence ID" value="NZ_FXAM01000001.1"/>
</dbReference>
<name>A0A1Y6D8L0_9GAMM</name>
<dbReference type="EMBL" id="FXAM01000001">
    <property type="protein sequence ID" value="SMF96125.1"/>
    <property type="molecule type" value="Genomic_DNA"/>
</dbReference>
<evidence type="ECO:0000313" key="2">
    <source>
        <dbReference type="Proteomes" id="UP000192923"/>
    </source>
</evidence>
<gene>
    <name evidence="1" type="ORF">SAMN02949497_3509</name>
</gene>
<protein>
    <submittedName>
        <fullName evidence="1">Uncharacterized protein</fullName>
    </submittedName>
</protein>
<accession>A0A1Y6D8L0</accession>
<proteinExistence type="predicted"/>
<dbReference type="AlphaFoldDB" id="A0A1Y6D8L0"/>
<reference evidence="1 2" key="1">
    <citation type="submission" date="2016-12" db="EMBL/GenBank/DDBJ databases">
        <authorList>
            <person name="Song W.-J."/>
            <person name="Kurnit D.M."/>
        </authorList>
    </citation>
    <scope>NUCLEOTIDE SEQUENCE [LARGE SCALE GENOMIC DNA]</scope>
    <source>
        <strain evidence="1 2">175</strain>
    </source>
</reference>
<sequence>MTLPIHVFHSGMPNIPQLPANGGAGALNALIHACGVTGFGEKTLDDLSHVDGVATASCSAGLQLADGINGMPHRIEISGSTNGWNGQYELSAPPGSTTCTFNVDPGLPATCTGPVTLKRAPAGMTRLSLVDDQAVYQFRDTNLMPGYLLLDDSQAQYAAARLAESAVDPLEFGTMIGLCPTTLQVGGPGLIWRKTNSSGDDDRPFVLVFWAGGLYLFIAWYSSYPTQHDPFYAGACLTRRAADAFPGIITGSTVNTVLWPGYNHGFHFKSGASQVGQYLQRGYAQVGSAMPFQKTGMAFESMLGGGTYPDPNPVDNANDAWGPIAISEGTTNTGTPVRGFMPGLWDLVNCQNRSHLDILQNMPHLPGRRILLVGCGYGSQAYPVGLDIDGPWGP</sequence>
<keyword evidence="2" id="KW-1185">Reference proteome</keyword>
<dbReference type="STRING" id="1760988.SAMN02949497_3509"/>